<keyword evidence="5 6" id="KW-0472">Membrane</keyword>
<feature type="transmembrane region" description="Helical" evidence="6">
    <location>
        <begin position="95"/>
        <end position="114"/>
    </location>
</feature>
<dbReference type="InterPro" id="IPR050638">
    <property type="entry name" value="AA-Vitamin_Transporters"/>
</dbReference>
<accession>A0A4V2JG15</accession>
<dbReference type="OrthoDB" id="4167046at2"/>
<dbReference type="RefSeq" id="WP_130966256.1">
    <property type="nucleotide sequence ID" value="NZ_SIXI01000001.1"/>
</dbReference>
<reference evidence="8 9" key="1">
    <citation type="submission" date="2019-02" db="EMBL/GenBank/DDBJ databases">
        <title>Aquabacterium sp. strain KMB7.</title>
        <authorList>
            <person name="Chen W.-M."/>
        </authorList>
    </citation>
    <scope>NUCLEOTIDE SEQUENCE [LARGE SCALE GENOMIC DNA]</scope>
    <source>
        <strain evidence="8 9">KMB7</strain>
    </source>
</reference>
<feature type="transmembrane region" description="Helical" evidence="6">
    <location>
        <begin position="150"/>
        <end position="172"/>
    </location>
</feature>
<protein>
    <submittedName>
        <fullName evidence="8">DMT family transporter</fullName>
    </submittedName>
</protein>
<evidence type="ECO:0000256" key="1">
    <source>
        <dbReference type="ARBA" id="ARBA00004141"/>
    </source>
</evidence>
<feature type="transmembrane region" description="Helical" evidence="6">
    <location>
        <begin position="228"/>
        <end position="250"/>
    </location>
</feature>
<evidence type="ECO:0000313" key="9">
    <source>
        <dbReference type="Proteomes" id="UP000292120"/>
    </source>
</evidence>
<evidence type="ECO:0000256" key="4">
    <source>
        <dbReference type="ARBA" id="ARBA00022989"/>
    </source>
</evidence>
<feature type="transmembrane region" description="Helical" evidence="6">
    <location>
        <begin position="288"/>
        <end position="305"/>
    </location>
</feature>
<dbReference type="InterPro" id="IPR037185">
    <property type="entry name" value="EmrE-like"/>
</dbReference>
<organism evidence="8 9">
    <name type="scientific">Aquabacterium lacunae</name>
    <dbReference type="NCBI Taxonomy" id="2528630"/>
    <lineage>
        <taxon>Bacteria</taxon>
        <taxon>Pseudomonadati</taxon>
        <taxon>Pseudomonadota</taxon>
        <taxon>Betaproteobacteria</taxon>
        <taxon>Burkholderiales</taxon>
        <taxon>Aquabacterium</taxon>
    </lineage>
</organism>
<dbReference type="Proteomes" id="UP000292120">
    <property type="component" value="Unassembled WGS sequence"/>
</dbReference>
<feature type="transmembrane region" description="Helical" evidence="6">
    <location>
        <begin position="7"/>
        <end position="29"/>
    </location>
</feature>
<gene>
    <name evidence="8" type="ORF">EYS42_02470</name>
</gene>
<evidence type="ECO:0000256" key="6">
    <source>
        <dbReference type="SAM" id="Phobius"/>
    </source>
</evidence>
<dbReference type="InterPro" id="IPR000620">
    <property type="entry name" value="EamA_dom"/>
</dbReference>
<dbReference type="PANTHER" id="PTHR32322:SF2">
    <property type="entry name" value="EAMA DOMAIN-CONTAINING PROTEIN"/>
    <property type="match status" value="1"/>
</dbReference>
<evidence type="ECO:0000313" key="8">
    <source>
        <dbReference type="EMBL" id="TBO34306.1"/>
    </source>
</evidence>
<sequence>MKLTARHLFFLVMPPLMWAGNAVVGRLLVGHLPPVFMNAMRWALVAVLLAPLARGVWRQGGLVRARWAHLAFIGALGVGSYNALQYLALQTSSPLNVTLIASSMPVWMMVVGAVGHGQHITRRQALGAVLSSAGVVLVLARGSWQALQHVHWVAGDLLMLLAALAWSVYSWQLARPPVHMQGGQRPAWNWAEFLWLQVVFGLAFALLCSGVEQALLPPQFQWPVGWGAWQPLALGMAFIAVGPSILAYWGWGKGVAAAGPTVAAFFSNLTPVFAAGWAWLLLGQVPQWYHPVALLLIAAGIMVSSRTAPRP</sequence>
<feature type="transmembrane region" description="Helical" evidence="6">
    <location>
        <begin position="262"/>
        <end position="282"/>
    </location>
</feature>
<feature type="domain" description="EamA" evidence="7">
    <location>
        <begin position="154"/>
        <end position="305"/>
    </location>
</feature>
<keyword evidence="9" id="KW-1185">Reference proteome</keyword>
<comment type="subcellular location">
    <subcellularLocation>
        <location evidence="1">Membrane</location>
        <topology evidence="1">Multi-pass membrane protein</topology>
    </subcellularLocation>
</comment>
<dbReference type="EMBL" id="SIXI01000001">
    <property type="protein sequence ID" value="TBO34306.1"/>
    <property type="molecule type" value="Genomic_DNA"/>
</dbReference>
<evidence type="ECO:0000259" key="7">
    <source>
        <dbReference type="Pfam" id="PF00892"/>
    </source>
</evidence>
<feature type="transmembrane region" description="Helical" evidence="6">
    <location>
        <begin position="35"/>
        <end position="57"/>
    </location>
</feature>
<keyword evidence="4 6" id="KW-1133">Transmembrane helix</keyword>
<comment type="similarity">
    <text evidence="2">Belongs to the EamA transporter family.</text>
</comment>
<feature type="transmembrane region" description="Helical" evidence="6">
    <location>
        <begin position="126"/>
        <end position="144"/>
    </location>
</feature>
<feature type="transmembrane region" description="Helical" evidence="6">
    <location>
        <begin position="193"/>
        <end position="216"/>
    </location>
</feature>
<dbReference type="PANTHER" id="PTHR32322">
    <property type="entry name" value="INNER MEMBRANE TRANSPORTER"/>
    <property type="match status" value="1"/>
</dbReference>
<feature type="transmembrane region" description="Helical" evidence="6">
    <location>
        <begin position="69"/>
        <end position="89"/>
    </location>
</feature>
<feature type="domain" description="EamA" evidence="7">
    <location>
        <begin position="9"/>
        <end position="139"/>
    </location>
</feature>
<dbReference type="Pfam" id="PF00892">
    <property type="entry name" value="EamA"/>
    <property type="match status" value="2"/>
</dbReference>
<dbReference type="GO" id="GO:0016020">
    <property type="term" value="C:membrane"/>
    <property type="evidence" value="ECO:0007669"/>
    <property type="project" value="UniProtKB-SubCell"/>
</dbReference>
<dbReference type="SUPFAM" id="SSF103481">
    <property type="entry name" value="Multidrug resistance efflux transporter EmrE"/>
    <property type="match status" value="2"/>
</dbReference>
<evidence type="ECO:0000256" key="2">
    <source>
        <dbReference type="ARBA" id="ARBA00007362"/>
    </source>
</evidence>
<comment type="caution">
    <text evidence="8">The sequence shown here is derived from an EMBL/GenBank/DDBJ whole genome shotgun (WGS) entry which is preliminary data.</text>
</comment>
<evidence type="ECO:0000256" key="3">
    <source>
        <dbReference type="ARBA" id="ARBA00022692"/>
    </source>
</evidence>
<keyword evidence="3 6" id="KW-0812">Transmembrane</keyword>
<evidence type="ECO:0000256" key="5">
    <source>
        <dbReference type="ARBA" id="ARBA00023136"/>
    </source>
</evidence>
<dbReference type="AlphaFoldDB" id="A0A4V2JG15"/>
<proteinExistence type="inferred from homology"/>
<name>A0A4V2JG15_9BURK</name>